<dbReference type="EMBL" id="AKIJ01000001">
    <property type="protein sequence ID" value="KFG27104.1"/>
    <property type="molecule type" value="Genomic_DNA"/>
</dbReference>
<dbReference type="AlphaFoldDB" id="A0A086J4N6"/>
<organism evidence="1 2">
    <name type="scientific">Nematocida ausubeli (strain ATCC PRA-371 / ERTm2)</name>
    <name type="common">Nematode killer fungus</name>
    <dbReference type="NCBI Taxonomy" id="1913371"/>
    <lineage>
        <taxon>Eukaryota</taxon>
        <taxon>Fungi</taxon>
        <taxon>Fungi incertae sedis</taxon>
        <taxon>Microsporidia</taxon>
        <taxon>Nematocida</taxon>
    </lineage>
</organism>
<gene>
    <name evidence="1" type="ORF">NESG_00179</name>
</gene>
<dbReference type="HOGENOM" id="CLU_894555_0_0_1"/>
<proteinExistence type="predicted"/>
<dbReference type="GeneID" id="77675152"/>
<sequence length="311" mass="34873">MVVGLIVRLELLPKKVLNCHIISTTKAVLQNGGKISFVTFTVSSISPTEEQNIFSSISIGHVISIQGHAKTPKAEHIFACVRNVKILNPLYVPAPVFEPSTTCFFSYTSIKKRKNKVVPAIVLVVKLVCPKNRCVVHCVDAHNRYFKLTLLSDRHIIKHLDIILLSNIKVNLTNRTVQALSASNIEVNTPVADKRINAIRKKLEMQRVTIKSVDEIDKIKKDCSIILDGRIFRISREKNSIHIFNSKGGISVTLDEEAYVHLTSRIMNMHALKSKEELYGSLEFCKVRLTADVVFLDNTSSIHNVTITPIL</sequence>
<reference evidence="1 2" key="1">
    <citation type="journal article" date="2014" name="Genome Announc.">
        <title>Genome Sequence of the Microsporidian Species Nematocida sp1 Strain ERTm6 (ATCC PRA-372).</title>
        <authorList>
            <person name="Bakowski M.A."/>
            <person name="Priest M."/>
            <person name="Young S."/>
            <person name="Cuomo C.A."/>
            <person name="Troemel E.R."/>
        </authorList>
    </citation>
    <scope>NUCLEOTIDE SEQUENCE [LARGE SCALE GENOMIC DNA]</scope>
    <source>
        <strain evidence="1 2">ERTm6</strain>
    </source>
</reference>
<protein>
    <submittedName>
        <fullName evidence="1">Uncharacterized protein</fullName>
    </submittedName>
</protein>
<dbReference type="RefSeq" id="XP_052905659.1">
    <property type="nucleotide sequence ID" value="XM_053047834.1"/>
</dbReference>
<dbReference type="Proteomes" id="UP000054524">
    <property type="component" value="Unassembled WGS sequence"/>
</dbReference>
<accession>A0A086J4N6</accession>
<evidence type="ECO:0000313" key="2">
    <source>
        <dbReference type="Proteomes" id="UP000054524"/>
    </source>
</evidence>
<evidence type="ECO:0000313" key="1">
    <source>
        <dbReference type="EMBL" id="KFG27104.1"/>
    </source>
</evidence>
<name>A0A086J4N6_NEMA1</name>
<comment type="caution">
    <text evidence="1">The sequence shown here is derived from an EMBL/GenBank/DDBJ whole genome shotgun (WGS) entry which is preliminary data.</text>
</comment>
<keyword evidence="2" id="KW-1185">Reference proteome</keyword>